<reference evidence="2 3" key="1">
    <citation type="journal article" date="2017" name="Front. Microbiol.">
        <title>New Insights into the Diversity of the Genus Faecalibacterium.</title>
        <authorList>
            <person name="Benevides L."/>
            <person name="Burman S."/>
            <person name="Martin R."/>
            <person name="Robert V."/>
            <person name="Thomas M."/>
            <person name="Miquel S."/>
            <person name="Chain F."/>
            <person name="Sokol H."/>
            <person name="Bermudez-Humaran L.G."/>
            <person name="Morrison M."/>
            <person name="Langella P."/>
            <person name="Azevedo V.A."/>
            <person name="Chatel J.M."/>
            <person name="Soares S."/>
        </authorList>
    </citation>
    <scope>NUCLEOTIDE SEQUENCE [LARGE SCALE GENOMIC DNA]</scope>
    <source>
        <strain evidence="2 3">CNCM I 4542</strain>
    </source>
</reference>
<evidence type="ECO:0000313" key="3">
    <source>
        <dbReference type="Proteomes" id="UP000221015"/>
    </source>
</evidence>
<sequence length="419" mass="43922">MANVKLGAKAVGSIVKIKVNGASKDFIVVQQGNPNTGTYDASCDGTWLLMKDIYTTSTFGNSNSYKDSSIHTYLNGTFYNLIDSNIRAAIKQVKIPYQNGTGSGGSLATGSNGLSTKVFLLSGYEVGWTTSDNGYFPKDGVRLAYFGNSSGGNSKRVAYNGSSAAIWWLRSPYAVNDGNVWYVNTDGSGSSYWYNGSYGVRPAFVLPSTLVVSDDGTVSTNTAPAINASSTNLGKQNAPFNFAYTVTDADGDTLTIAEKLDGKTTKARTGVASGTALTFEQTASAAGFQKILNGNHTITVEVSDGKETVSTSATFTKAVHAASVTLTTPLAVDGDITVAVLQVTGSIPDDAKFKAEVTNNALDSSPVWQDATTEVKKGANIVFENKTATNGAAFNFRVSVERGESGEGGYIEAVSGAFQ</sequence>
<dbReference type="Proteomes" id="UP000221015">
    <property type="component" value="Unassembled WGS sequence"/>
</dbReference>
<evidence type="ECO:0000259" key="1">
    <source>
        <dbReference type="Pfam" id="PF19789"/>
    </source>
</evidence>
<dbReference type="AlphaFoldDB" id="A0A2J4JSE0"/>
<proteinExistence type="predicted"/>
<gene>
    <name evidence="2" type="ORF">CGS50_003995</name>
</gene>
<dbReference type="InterPro" id="IPR046240">
    <property type="entry name" value="DUF6273"/>
</dbReference>
<comment type="caution">
    <text evidence="2">The sequence shown here is derived from an EMBL/GenBank/DDBJ whole genome shotgun (WGS) entry which is preliminary data.</text>
</comment>
<feature type="domain" description="DUF6273" evidence="1">
    <location>
        <begin position="44"/>
        <end position="208"/>
    </location>
</feature>
<dbReference type="RefSeq" id="WP_097782168.1">
    <property type="nucleotide sequence ID" value="NZ_NMTS02000001.1"/>
</dbReference>
<protein>
    <recommendedName>
        <fullName evidence="1">DUF6273 domain-containing protein</fullName>
    </recommendedName>
</protein>
<accession>A0A2J4JSE0</accession>
<organism evidence="2 3">
    <name type="scientific">Faecalibacterium prausnitzii</name>
    <dbReference type="NCBI Taxonomy" id="853"/>
    <lineage>
        <taxon>Bacteria</taxon>
        <taxon>Bacillati</taxon>
        <taxon>Bacillota</taxon>
        <taxon>Clostridia</taxon>
        <taxon>Eubacteriales</taxon>
        <taxon>Oscillospiraceae</taxon>
        <taxon>Faecalibacterium</taxon>
    </lineage>
</organism>
<dbReference type="EMBL" id="NMTS02000001">
    <property type="protein sequence ID" value="PLK30779.1"/>
    <property type="molecule type" value="Genomic_DNA"/>
</dbReference>
<name>A0A2J4JSE0_9FIRM</name>
<dbReference type="Pfam" id="PF19789">
    <property type="entry name" value="DUF6273"/>
    <property type="match status" value="1"/>
</dbReference>
<evidence type="ECO:0000313" key="2">
    <source>
        <dbReference type="EMBL" id="PLK30779.1"/>
    </source>
</evidence>